<accession>A0AAE0DI13</accession>
<dbReference type="AlphaFoldDB" id="A0AAE0DI13"/>
<keyword evidence="3" id="KW-1185">Reference proteome</keyword>
<protein>
    <submittedName>
        <fullName evidence="2">Uncharacterized protein</fullName>
    </submittedName>
</protein>
<feature type="compositionally biased region" description="Basic residues" evidence="1">
    <location>
        <begin position="55"/>
        <end position="65"/>
    </location>
</feature>
<proteinExistence type="predicted"/>
<name>A0AAE0DI13_9LECA</name>
<gene>
    <name evidence="2" type="ORF">OEA41_009721</name>
</gene>
<dbReference type="Proteomes" id="UP001276659">
    <property type="component" value="Unassembled WGS sequence"/>
</dbReference>
<comment type="caution">
    <text evidence="2">The sequence shown here is derived from an EMBL/GenBank/DDBJ whole genome shotgun (WGS) entry which is preliminary data.</text>
</comment>
<evidence type="ECO:0000313" key="2">
    <source>
        <dbReference type="EMBL" id="KAK3170334.1"/>
    </source>
</evidence>
<reference evidence="2" key="1">
    <citation type="submission" date="2022-11" db="EMBL/GenBank/DDBJ databases">
        <title>Chromosomal genome sequence assembly and mating type (MAT) locus characterization of the leprose asexual lichenized fungus Lepraria neglecta (Nyl.) Erichsen.</title>
        <authorList>
            <person name="Allen J.L."/>
            <person name="Pfeffer B."/>
        </authorList>
    </citation>
    <scope>NUCLEOTIDE SEQUENCE</scope>
    <source>
        <strain evidence="2">Allen 5258</strain>
    </source>
</reference>
<sequence>MAPYIDAYRYAFGHTTHASVEKAVKIHKETGVWTDPGKLSDTEDCDASDTNMPVKPKKVGKKRKRAGTEMGAGESEEEERPVKPSKRKRCT</sequence>
<organism evidence="2 3">
    <name type="scientific">Lepraria neglecta</name>
    <dbReference type="NCBI Taxonomy" id="209136"/>
    <lineage>
        <taxon>Eukaryota</taxon>
        <taxon>Fungi</taxon>
        <taxon>Dikarya</taxon>
        <taxon>Ascomycota</taxon>
        <taxon>Pezizomycotina</taxon>
        <taxon>Lecanoromycetes</taxon>
        <taxon>OSLEUM clade</taxon>
        <taxon>Lecanoromycetidae</taxon>
        <taxon>Lecanorales</taxon>
        <taxon>Lecanorineae</taxon>
        <taxon>Stereocaulaceae</taxon>
        <taxon>Lepraria</taxon>
    </lineage>
</organism>
<feature type="region of interest" description="Disordered" evidence="1">
    <location>
        <begin position="33"/>
        <end position="91"/>
    </location>
</feature>
<evidence type="ECO:0000313" key="3">
    <source>
        <dbReference type="Proteomes" id="UP001276659"/>
    </source>
</evidence>
<evidence type="ECO:0000256" key="1">
    <source>
        <dbReference type="SAM" id="MobiDB-lite"/>
    </source>
</evidence>
<dbReference type="EMBL" id="JASNWA010000009">
    <property type="protein sequence ID" value="KAK3170334.1"/>
    <property type="molecule type" value="Genomic_DNA"/>
</dbReference>